<protein>
    <submittedName>
        <fullName evidence="2">SIR2 family protein</fullName>
    </submittedName>
</protein>
<evidence type="ECO:0000313" key="2">
    <source>
        <dbReference type="EMBL" id="QPK11308.1"/>
    </source>
</evidence>
<evidence type="ECO:0000313" key="4">
    <source>
        <dbReference type="Proteomes" id="UP000540266"/>
    </source>
</evidence>
<evidence type="ECO:0000313" key="3">
    <source>
        <dbReference type="Proteomes" id="UP000078551"/>
    </source>
</evidence>
<organism evidence="2 4">
    <name type="scientific">Rhizobium phaseoli</name>
    <dbReference type="NCBI Taxonomy" id="396"/>
    <lineage>
        <taxon>Bacteria</taxon>
        <taxon>Pseudomonadati</taxon>
        <taxon>Pseudomonadota</taxon>
        <taxon>Alphaproteobacteria</taxon>
        <taxon>Hyphomicrobiales</taxon>
        <taxon>Rhizobiaceae</taxon>
        <taxon>Rhizobium/Agrobacterium group</taxon>
        <taxon>Rhizobium</taxon>
    </lineage>
</organism>
<keyword evidence="2" id="KW-0614">Plasmid</keyword>
<reference evidence="1 3" key="1">
    <citation type="submission" date="2015-11" db="EMBL/GenBank/DDBJ databases">
        <title>The limits of bacterial species coexistence and the symbiotic plasmid transference in sympatric Rhizobium populations.</title>
        <authorList>
            <person name="Perez-Carrascal O.M."/>
            <person name="VanInsberghe D."/>
            <person name="Juarez S."/>
            <person name="Polz M.F."/>
            <person name="Vinuesa P."/>
            <person name="Gonzalez V."/>
        </authorList>
    </citation>
    <scope>NUCLEOTIDE SEQUENCE [LARGE SCALE GENOMIC DNA]</scope>
    <source>
        <strain evidence="1 3">N771</strain>
        <plasmid evidence="1 3">pRphaN671d</plasmid>
    </source>
</reference>
<dbReference type="RefSeq" id="WP_012489553.1">
    <property type="nucleotide sequence ID" value="NZ_CP013530.1"/>
</dbReference>
<dbReference type="EMBL" id="CP064932">
    <property type="protein sequence ID" value="QPK11308.1"/>
    <property type="molecule type" value="Genomic_DNA"/>
</dbReference>
<keyword evidence="3" id="KW-1185">Reference proteome</keyword>
<sequence length="312" mass="34289">MNKILTSDRLLIIRNGDAEERLRLLQEALAADRIVPYLGPDLLRLQSTEPPVPDTPEAVSAALNERTPAPSRIRSNMWSVAQFIEQRRHRRTLQAWMAEIFGAPVAPTALHDWLATLPLSLIVDGWYDGTMRAAFAKTGRTDVVEIQGVTRANGGGDIWTKTYDLSGRDVECVAAPKTVLYAPYGSVIPASNFLVSDSDYVEVLTEIDIQTPIPGMVKERRIDRGFLFIGCRFNDQMLRIYARQIIKRSHGPHFAVLDAEGLTKNERRFLAASGITVVDLPIGEAAALLVPFGSKADGDHGRTAPASNLCSG</sequence>
<gene>
    <name evidence="1" type="ORF">AMC81_PD00288</name>
    <name evidence="2" type="ORF">HER27_023485</name>
</gene>
<evidence type="ECO:0000313" key="1">
    <source>
        <dbReference type="EMBL" id="ANL88141.1"/>
    </source>
</evidence>
<dbReference type="Proteomes" id="UP000078551">
    <property type="component" value="Plasmid pRphaN671d"/>
</dbReference>
<dbReference type="Proteomes" id="UP000540266">
    <property type="component" value="Plasmid pBS3a"/>
</dbReference>
<accession>A0A192TKS3</accession>
<reference evidence="2 4" key="2">
    <citation type="submission" date="2020-11" db="EMBL/GenBank/DDBJ databases">
        <title>Indigenous Rhizobia Nodulating Common beans in Western Kenya.</title>
        <authorList>
            <person name="Wekesa C.S."/>
            <person name="Oelmueller R."/>
            <person name="Furch A.C."/>
        </authorList>
    </citation>
    <scope>NUCLEOTIDE SEQUENCE [LARGE SCALE GENOMIC DNA]</scope>
    <source>
        <strain evidence="4">BS3</strain>
        <strain evidence="2">S3</strain>
        <plasmid evidence="2 4">pBS3a</plasmid>
    </source>
</reference>
<dbReference type="KEGG" id="rpha:AMC79_PC00261"/>
<proteinExistence type="predicted"/>
<name>A0A192TKS3_9HYPH</name>
<dbReference type="AlphaFoldDB" id="A0A192TKS3"/>
<geneLocation type="plasmid" evidence="2 4">
    <name>pBS3a</name>
</geneLocation>
<dbReference type="Pfam" id="PF13289">
    <property type="entry name" value="SIR2_2"/>
    <property type="match status" value="1"/>
</dbReference>
<dbReference type="EMBL" id="CP013572">
    <property type="protein sequence ID" value="ANL88141.1"/>
    <property type="molecule type" value="Genomic_DNA"/>
</dbReference>
<dbReference type="GeneID" id="45960589"/>
<geneLocation type="plasmid" evidence="1 3">
    <name>pRphaN671d</name>
</geneLocation>